<dbReference type="GO" id="GO:0005886">
    <property type="term" value="C:plasma membrane"/>
    <property type="evidence" value="ECO:0007669"/>
    <property type="project" value="UniProtKB-SubCell"/>
</dbReference>
<evidence type="ECO:0000256" key="2">
    <source>
        <dbReference type="ARBA" id="ARBA00022475"/>
    </source>
</evidence>
<evidence type="ECO:0000313" key="8">
    <source>
        <dbReference type="EMBL" id="MDX6032828.1"/>
    </source>
</evidence>
<feature type="transmembrane region" description="Helical" evidence="7">
    <location>
        <begin position="425"/>
        <end position="446"/>
    </location>
</feature>
<gene>
    <name evidence="8" type="ORF">SIL20_15080</name>
</gene>
<name>A0AAJ2VYG0_9ENTR</name>
<evidence type="ECO:0000256" key="3">
    <source>
        <dbReference type="ARBA" id="ARBA00022692"/>
    </source>
</evidence>
<evidence type="ECO:0000256" key="6">
    <source>
        <dbReference type="ARBA" id="ARBA00049738"/>
    </source>
</evidence>
<evidence type="ECO:0000256" key="5">
    <source>
        <dbReference type="ARBA" id="ARBA00023136"/>
    </source>
</evidence>
<proteinExistence type="predicted"/>
<feature type="transmembrane region" description="Helical" evidence="7">
    <location>
        <begin position="400"/>
        <end position="419"/>
    </location>
</feature>
<dbReference type="Proteomes" id="UP001282336">
    <property type="component" value="Unassembled WGS sequence"/>
</dbReference>
<sequence length="455" mass="50866">MMGDFYPTDALRHTDFSCSALVAVEPGAVAYLNFPSVWQIVKINSTLNKNIFYLALVQGSSYILPLITFPYLVRVLGPEYFGLLGFCQASMQYLVLLTDYGFNWTATQQVAKNKDDKNELTQIFWSVIFSKLMLAVAAFTVLAIVCATVTQYKNVWYILLAFSPLVIGNILYPVWFFQGMEKMKWITLCTISARCLVIPLTFILVHSPRDVWLAALIQGSVNMIAGLLGFYLIRRRGWLTGFSFDFGRIKQSLRDGWHVFVSTSAISLYTTSTTVILGFVSGPTAVGYFNAANTIRSAAQGLLSPITQALYPRINTLFNSDYAHAMSLIKKSVRIVGGLALLGSIAIFILAPWIIKFGVGENYNEAITVLRCMAFLPFVVVMSNIFGVQTMLTHNYKKQFSRILLSGGCLNLIIIYPLVHSFAETGAAISILITESVITIFMYFYLRSKNIYLIK</sequence>
<dbReference type="AlphaFoldDB" id="A0AAJ2VYG0"/>
<reference evidence="8" key="1">
    <citation type="submission" date="2023-11" db="EMBL/GenBank/DDBJ databases">
        <title>Scandinavium wanjuensis sp. nov., isolated from lettuce South Korea.</title>
        <authorList>
            <person name="Park J."/>
            <person name="Park S."/>
            <person name="Oh K.K."/>
            <person name="Cho G.S."/>
            <person name="Franz C.M.A.P."/>
        </authorList>
    </citation>
    <scope>NUCLEOTIDE SEQUENCE</scope>
    <source>
        <strain evidence="8">V105_12</strain>
    </source>
</reference>
<dbReference type="PANTHER" id="PTHR30250">
    <property type="entry name" value="PST FAMILY PREDICTED COLANIC ACID TRANSPORTER"/>
    <property type="match status" value="1"/>
</dbReference>
<keyword evidence="3 7" id="KW-0812">Transmembrane</keyword>
<dbReference type="CDD" id="cd13128">
    <property type="entry name" value="MATE_Wzx_like"/>
    <property type="match status" value="1"/>
</dbReference>
<comment type="subcellular location">
    <subcellularLocation>
        <location evidence="1">Cell membrane</location>
        <topology evidence="1">Multi-pass membrane protein</topology>
    </subcellularLocation>
</comment>
<feature type="transmembrane region" description="Helical" evidence="7">
    <location>
        <begin position="123"/>
        <end position="150"/>
    </location>
</feature>
<keyword evidence="5 7" id="KW-0472">Membrane</keyword>
<comment type="caution">
    <text evidence="8">The sequence shown here is derived from an EMBL/GenBank/DDBJ whole genome shotgun (WGS) entry which is preliminary data.</text>
</comment>
<dbReference type="Pfam" id="PF01943">
    <property type="entry name" value="Polysacc_synt"/>
    <property type="match status" value="1"/>
</dbReference>
<accession>A0AAJ2VYG0</accession>
<feature type="transmembrane region" description="Helical" evidence="7">
    <location>
        <begin position="80"/>
        <end position="102"/>
    </location>
</feature>
<feature type="transmembrane region" description="Helical" evidence="7">
    <location>
        <begin position="367"/>
        <end position="388"/>
    </location>
</feature>
<feature type="transmembrane region" description="Helical" evidence="7">
    <location>
        <begin position="51"/>
        <end position="74"/>
    </location>
</feature>
<protein>
    <recommendedName>
        <fullName evidence="6">Putative O-antigen transporter</fullName>
    </recommendedName>
</protein>
<dbReference type="InterPro" id="IPR002797">
    <property type="entry name" value="Polysacc_synth"/>
</dbReference>
<organism evidence="8 9">
    <name type="scientific">Scandinavium lactucae</name>
    <dbReference type="NCBI Taxonomy" id="3095028"/>
    <lineage>
        <taxon>Bacteria</taxon>
        <taxon>Pseudomonadati</taxon>
        <taxon>Pseudomonadota</taxon>
        <taxon>Gammaproteobacteria</taxon>
        <taxon>Enterobacterales</taxon>
        <taxon>Enterobacteriaceae</taxon>
        <taxon>Scandinavium</taxon>
    </lineage>
</organism>
<feature type="transmembrane region" description="Helical" evidence="7">
    <location>
        <begin position="335"/>
        <end position="355"/>
    </location>
</feature>
<dbReference type="InterPro" id="IPR050833">
    <property type="entry name" value="Poly_Biosynth_Transport"/>
</dbReference>
<feature type="transmembrane region" description="Helical" evidence="7">
    <location>
        <begin position="211"/>
        <end position="233"/>
    </location>
</feature>
<evidence type="ECO:0000256" key="1">
    <source>
        <dbReference type="ARBA" id="ARBA00004651"/>
    </source>
</evidence>
<evidence type="ECO:0000313" key="9">
    <source>
        <dbReference type="Proteomes" id="UP001282336"/>
    </source>
</evidence>
<feature type="transmembrane region" description="Helical" evidence="7">
    <location>
        <begin position="156"/>
        <end position="178"/>
    </location>
</feature>
<evidence type="ECO:0000256" key="4">
    <source>
        <dbReference type="ARBA" id="ARBA00022989"/>
    </source>
</evidence>
<feature type="transmembrane region" description="Helical" evidence="7">
    <location>
        <begin position="185"/>
        <end position="205"/>
    </location>
</feature>
<dbReference type="EMBL" id="JAWXRC010000034">
    <property type="protein sequence ID" value="MDX6032828.1"/>
    <property type="molecule type" value="Genomic_DNA"/>
</dbReference>
<keyword evidence="4 7" id="KW-1133">Transmembrane helix</keyword>
<keyword evidence="2" id="KW-1003">Cell membrane</keyword>
<dbReference type="RefSeq" id="WP_319629322.1">
    <property type="nucleotide sequence ID" value="NZ_JAWXRB010000007.1"/>
</dbReference>
<dbReference type="PANTHER" id="PTHR30250:SF11">
    <property type="entry name" value="O-ANTIGEN TRANSPORTER-RELATED"/>
    <property type="match status" value="1"/>
</dbReference>
<evidence type="ECO:0000256" key="7">
    <source>
        <dbReference type="SAM" id="Phobius"/>
    </source>
</evidence>